<proteinExistence type="predicted"/>
<evidence type="ECO:0008006" key="3">
    <source>
        <dbReference type="Google" id="ProtNLM"/>
    </source>
</evidence>
<dbReference type="EMBL" id="JASJOT010000055">
    <property type="protein sequence ID" value="MDJ1498687.1"/>
    <property type="molecule type" value="Genomic_DNA"/>
</dbReference>
<accession>A0ABT7CY59</accession>
<gene>
    <name evidence="1" type="ORF">QNI19_37490</name>
</gene>
<dbReference type="Proteomes" id="UP001228581">
    <property type="component" value="Unassembled WGS sequence"/>
</dbReference>
<dbReference type="PROSITE" id="PS51257">
    <property type="entry name" value="PROKAR_LIPOPROTEIN"/>
    <property type="match status" value="1"/>
</dbReference>
<keyword evidence="2" id="KW-1185">Reference proteome</keyword>
<evidence type="ECO:0000313" key="2">
    <source>
        <dbReference type="Proteomes" id="UP001228581"/>
    </source>
</evidence>
<dbReference type="RefSeq" id="WP_314005339.1">
    <property type="nucleotide sequence ID" value="NZ_JASJOT010000055.1"/>
</dbReference>
<comment type="caution">
    <text evidence="1">The sequence shown here is derived from an EMBL/GenBank/DDBJ whole genome shotgun (WGS) entry which is preliminary data.</text>
</comment>
<sequence>MIKQLLPCLFAALMLITGCESDSDPAPSIQKTCKIISIHSTYINSDGSKDTSTITHEYDTQNRLIAINDIRNSSKTESTYNSEDFLTEQRSIKNGQIVNVTSYEYVQGKLHKTTITSKENGQKYRTELVYAMDGYLVSSISQDSITFSDGTLQIYTDTTVYTFTNGKLTGKIQKEGNSTHTTIIETNERGFVTKEIGQDNNSSLNGNKDIYIYDGEGQLIRREHYSNEELTQYDTYEYDDKENAANILYSSPKGHPTFRIYYGFQVHNMTKHAKYFLNLNSKVMEQTYVETYEYEYDTEGYPKQRTGTVLSRGKTTKFTALYTFNCQ</sequence>
<organism evidence="1 2">
    <name type="scientific">Xanthocytophaga flava</name>
    <dbReference type="NCBI Taxonomy" id="3048013"/>
    <lineage>
        <taxon>Bacteria</taxon>
        <taxon>Pseudomonadati</taxon>
        <taxon>Bacteroidota</taxon>
        <taxon>Cytophagia</taxon>
        <taxon>Cytophagales</taxon>
        <taxon>Rhodocytophagaceae</taxon>
        <taxon>Xanthocytophaga</taxon>
    </lineage>
</organism>
<reference evidence="1 2" key="1">
    <citation type="submission" date="2023-05" db="EMBL/GenBank/DDBJ databases">
        <authorList>
            <person name="Zhang X."/>
        </authorList>
    </citation>
    <scope>NUCLEOTIDE SEQUENCE [LARGE SCALE GENOMIC DNA]</scope>
    <source>
        <strain evidence="1 2">DM2B3-1</strain>
    </source>
</reference>
<name>A0ABT7CY59_9BACT</name>
<protein>
    <recommendedName>
        <fullName evidence="3">DUF4595 domain-containing protein</fullName>
    </recommendedName>
</protein>
<evidence type="ECO:0000313" key="1">
    <source>
        <dbReference type="EMBL" id="MDJ1498687.1"/>
    </source>
</evidence>